<protein>
    <recommendedName>
        <fullName evidence="3 6">Flagellar basal-body rod protein FlgG</fullName>
    </recommendedName>
</protein>
<feature type="domain" description="Flagellar hook protein FlgE/F/G-like D1" evidence="10">
    <location>
        <begin position="97"/>
        <end position="159"/>
    </location>
</feature>
<dbReference type="AlphaFoldDB" id="A0A150WSH9"/>
<keyword evidence="11" id="KW-0282">Flagellum</keyword>
<dbReference type="GO" id="GO:0071978">
    <property type="term" value="P:bacterial-type flagellum-dependent swarming motility"/>
    <property type="evidence" value="ECO:0007669"/>
    <property type="project" value="TreeGrafter"/>
</dbReference>
<comment type="similarity">
    <text evidence="2 7">Belongs to the flagella basal body rod proteins family.</text>
</comment>
<dbReference type="InterPro" id="IPR020013">
    <property type="entry name" value="Flagellar_FlgE/F/G"/>
</dbReference>
<evidence type="ECO:0000256" key="2">
    <source>
        <dbReference type="ARBA" id="ARBA00009677"/>
    </source>
</evidence>
<evidence type="ECO:0000259" key="8">
    <source>
        <dbReference type="Pfam" id="PF00460"/>
    </source>
</evidence>
<comment type="caution">
    <text evidence="11">The sequence shown here is derived from an EMBL/GenBank/DDBJ whole genome shotgun (WGS) entry which is preliminary data.</text>
</comment>
<dbReference type="GO" id="GO:0009426">
    <property type="term" value="C:bacterial-type flagellum basal body, distal rod"/>
    <property type="evidence" value="ECO:0007669"/>
    <property type="project" value="UniProtKB-UniRule"/>
</dbReference>
<accession>A0A150WSH9</accession>
<name>A0A150WSH9_BDEBC</name>
<keyword evidence="4 7" id="KW-0975">Bacterial flagellum</keyword>
<comment type="subunit">
    <text evidence="5">The basal body constitutes a major portion of the flagellar organelle and consists of four rings (L,P,S, and M) mounted on a central rod. The rod consists of about 26 subunits of FlgG in the distal portion, and FlgB, FlgC and FlgF are thought to build up the proximal portion of the rod with about 6 subunits each.</text>
</comment>
<dbReference type="InterPro" id="IPR037925">
    <property type="entry name" value="FlgE/F/G-like"/>
</dbReference>
<dbReference type="PROSITE" id="PS00588">
    <property type="entry name" value="FLAGELLA_BB_ROD"/>
    <property type="match status" value="1"/>
</dbReference>
<dbReference type="Proteomes" id="UP000075320">
    <property type="component" value="Unassembled WGS sequence"/>
</dbReference>
<dbReference type="SUPFAM" id="SSF117143">
    <property type="entry name" value="Flagellar hook protein flgE"/>
    <property type="match status" value="1"/>
</dbReference>
<dbReference type="Pfam" id="PF06429">
    <property type="entry name" value="Flg_bbr_C"/>
    <property type="match status" value="1"/>
</dbReference>
<organism evidence="11 12">
    <name type="scientific">Bdellovibrio bacteriovorus</name>
    <dbReference type="NCBI Taxonomy" id="959"/>
    <lineage>
        <taxon>Bacteria</taxon>
        <taxon>Pseudomonadati</taxon>
        <taxon>Bdellovibrionota</taxon>
        <taxon>Bdellovibrionia</taxon>
        <taxon>Bdellovibrionales</taxon>
        <taxon>Pseudobdellovibrionaceae</taxon>
        <taxon>Bdellovibrio</taxon>
    </lineage>
</organism>
<dbReference type="RefSeq" id="WP_061834731.1">
    <property type="nucleotide sequence ID" value="NZ_LUKE01000001.1"/>
</dbReference>
<feature type="domain" description="Flagellar basal body rod protein N-terminal" evidence="8">
    <location>
        <begin position="5"/>
        <end position="35"/>
    </location>
</feature>
<dbReference type="PANTHER" id="PTHR30435:SF19">
    <property type="entry name" value="FLAGELLAR BASAL-BODY ROD PROTEIN FLGG"/>
    <property type="match status" value="1"/>
</dbReference>
<dbReference type="InterPro" id="IPR010930">
    <property type="entry name" value="Flg_bb/hook_C_dom"/>
</dbReference>
<dbReference type="Pfam" id="PF22692">
    <property type="entry name" value="LlgE_F_G_D1"/>
    <property type="match status" value="1"/>
</dbReference>
<evidence type="ECO:0000256" key="4">
    <source>
        <dbReference type="ARBA" id="ARBA00023143"/>
    </source>
</evidence>
<evidence type="ECO:0000259" key="9">
    <source>
        <dbReference type="Pfam" id="PF06429"/>
    </source>
</evidence>
<dbReference type="PANTHER" id="PTHR30435">
    <property type="entry name" value="FLAGELLAR PROTEIN"/>
    <property type="match status" value="1"/>
</dbReference>
<evidence type="ECO:0000256" key="3">
    <source>
        <dbReference type="ARBA" id="ARBA00017948"/>
    </source>
</evidence>
<dbReference type="Pfam" id="PF00460">
    <property type="entry name" value="Flg_bb_rod"/>
    <property type="match status" value="1"/>
</dbReference>
<dbReference type="NCBIfam" id="TIGR03506">
    <property type="entry name" value="FlgEFG_subfam"/>
    <property type="match status" value="2"/>
</dbReference>
<dbReference type="InterPro" id="IPR012834">
    <property type="entry name" value="FlgG_G_neg"/>
</dbReference>
<evidence type="ECO:0000259" key="10">
    <source>
        <dbReference type="Pfam" id="PF22692"/>
    </source>
</evidence>
<proteinExistence type="inferred from homology"/>
<reference evidence="11 12" key="1">
    <citation type="submission" date="2016-03" db="EMBL/GenBank/DDBJ databases">
        <authorList>
            <person name="Ploux O."/>
        </authorList>
    </citation>
    <scope>NUCLEOTIDE SEQUENCE [LARGE SCALE GENOMIC DNA]</scope>
    <source>
        <strain evidence="11 12">R0</strain>
    </source>
</reference>
<dbReference type="InterPro" id="IPR001444">
    <property type="entry name" value="Flag_bb_rod_N"/>
</dbReference>
<evidence type="ECO:0000256" key="5">
    <source>
        <dbReference type="ARBA" id="ARBA00025933"/>
    </source>
</evidence>
<keyword evidence="12" id="KW-1185">Reference proteome</keyword>
<evidence type="ECO:0000256" key="7">
    <source>
        <dbReference type="RuleBase" id="RU362116"/>
    </source>
</evidence>
<evidence type="ECO:0000313" key="11">
    <source>
        <dbReference type="EMBL" id="KYG67155.1"/>
    </source>
</evidence>
<keyword evidence="11" id="KW-0969">Cilium</keyword>
<keyword evidence="11" id="KW-0966">Cell projection</keyword>
<dbReference type="InterPro" id="IPR019776">
    <property type="entry name" value="Flagellar_basal_body_rod_CS"/>
</dbReference>
<dbReference type="OrthoDB" id="5290298at2"/>
<comment type="subcellular location">
    <subcellularLocation>
        <location evidence="1 7">Bacterial flagellum basal body</location>
    </subcellularLocation>
</comment>
<dbReference type="NCBIfam" id="TIGR02488">
    <property type="entry name" value="flgG_G_neg"/>
    <property type="match status" value="1"/>
</dbReference>
<evidence type="ECO:0000313" key="12">
    <source>
        <dbReference type="Proteomes" id="UP000075320"/>
    </source>
</evidence>
<evidence type="ECO:0000256" key="6">
    <source>
        <dbReference type="NCBIfam" id="TIGR02488"/>
    </source>
</evidence>
<sequence>MIKSLNTAATGMAAQQTNMDVIANNIANVSTNGFKRSRAEFEDLVYQTQKEPGSSTGMNAYSPNGVQVGLGVRTAAVQKDFKDGNANVTKNPFDIQIEGSGFFQIQTPDGQIGYTRDGAFQKDPNGRLIDKNGNLLQPEITIPPNISGIEISATGEVRVISGLNDPAQTIGQIDVVNFVNPAGLKAMGKNVFMQSPSSGQPITSRPGLNGTGFLSQGQLETSNVNIVDEMVGMITAQRAYETNSKVIQASDQMLQSINNLR</sequence>
<gene>
    <name evidence="11" type="primary">flgG</name>
    <name evidence="11" type="ORF">AZI86_09090</name>
</gene>
<feature type="domain" description="Flagellar basal-body/hook protein C-terminal" evidence="9">
    <location>
        <begin position="216"/>
        <end position="260"/>
    </location>
</feature>
<dbReference type="EMBL" id="LUKE01000001">
    <property type="protein sequence ID" value="KYG67155.1"/>
    <property type="molecule type" value="Genomic_DNA"/>
</dbReference>
<dbReference type="InterPro" id="IPR053967">
    <property type="entry name" value="LlgE_F_G-like_D1"/>
</dbReference>
<evidence type="ECO:0000256" key="1">
    <source>
        <dbReference type="ARBA" id="ARBA00004117"/>
    </source>
</evidence>